<keyword evidence="3" id="KW-1185">Reference proteome</keyword>
<dbReference type="InterPro" id="IPR036047">
    <property type="entry name" value="F-box-like_dom_sf"/>
</dbReference>
<dbReference type="AlphaFoldDB" id="A0A9Q1RLF2"/>
<dbReference type="SUPFAM" id="SSF50965">
    <property type="entry name" value="Galactose oxidase, central domain"/>
    <property type="match status" value="1"/>
</dbReference>
<dbReference type="Pfam" id="PF08268">
    <property type="entry name" value="FBA_3"/>
    <property type="match status" value="1"/>
</dbReference>
<dbReference type="Pfam" id="PF00646">
    <property type="entry name" value="F-box"/>
    <property type="match status" value="1"/>
</dbReference>
<evidence type="ECO:0000313" key="2">
    <source>
        <dbReference type="EMBL" id="KAJ8562279.1"/>
    </source>
</evidence>
<proteinExistence type="predicted"/>
<evidence type="ECO:0000259" key="1">
    <source>
        <dbReference type="SMART" id="SM00256"/>
    </source>
</evidence>
<feature type="domain" description="F-box" evidence="1">
    <location>
        <begin position="20"/>
        <end position="58"/>
    </location>
</feature>
<dbReference type="InterPro" id="IPR055290">
    <property type="entry name" value="At3g26010-like"/>
</dbReference>
<dbReference type="InterPro" id="IPR011043">
    <property type="entry name" value="Gal_Oxase/kelch_b-propeller"/>
</dbReference>
<name>A0A9Q1RLF2_9SOLA</name>
<organism evidence="2 3">
    <name type="scientific">Anisodus acutangulus</name>
    <dbReference type="NCBI Taxonomy" id="402998"/>
    <lineage>
        <taxon>Eukaryota</taxon>
        <taxon>Viridiplantae</taxon>
        <taxon>Streptophyta</taxon>
        <taxon>Embryophyta</taxon>
        <taxon>Tracheophyta</taxon>
        <taxon>Spermatophyta</taxon>
        <taxon>Magnoliopsida</taxon>
        <taxon>eudicotyledons</taxon>
        <taxon>Gunneridae</taxon>
        <taxon>Pentapetalae</taxon>
        <taxon>asterids</taxon>
        <taxon>lamiids</taxon>
        <taxon>Solanales</taxon>
        <taxon>Solanaceae</taxon>
        <taxon>Solanoideae</taxon>
        <taxon>Hyoscyameae</taxon>
        <taxon>Anisodus</taxon>
    </lineage>
</organism>
<dbReference type="OrthoDB" id="605328at2759"/>
<protein>
    <recommendedName>
        <fullName evidence="1">F-box domain-containing protein</fullName>
    </recommendedName>
</protein>
<dbReference type="SUPFAM" id="SSF81383">
    <property type="entry name" value="F-box domain"/>
    <property type="match status" value="1"/>
</dbReference>
<dbReference type="InterPro" id="IPR001810">
    <property type="entry name" value="F-box_dom"/>
</dbReference>
<dbReference type="Proteomes" id="UP001152561">
    <property type="component" value="Unassembled WGS sequence"/>
</dbReference>
<gene>
    <name evidence="2" type="ORF">K7X08_011570</name>
</gene>
<dbReference type="SMART" id="SM00256">
    <property type="entry name" value="FBOX"/>
    <property type="match status" value="1"/>
</dbReference>
<dbReference type="InterPro" id="IPR017451">
    <property type="entry name" value="F-box-assoc_interact_dom"/>
</dbReference>
<reference evidence="3" key="1">
    <citation type="journal article" date="2023" name="Proc. Natl. Acad. Sci. U.S.A.">
        <title>Genomic and structural basis for evolution of tropane alkaloid biosynthesis.</title>
        <authorList>
            <person name="Wanga Y.-J."/>
            <person name="Taina T."/>
            <person name="Yua J.-Y."/>
            <person name="Lia J."/>
            <person name="Xua B."/>
            <person name="Chenc J."/>
            <person name="D'Auriad J.C."/>
            <person name="Huanga J.-P."/>
            <person name="Huanga S.-X."/>
        </authorList>
    </citation>
    <scope>NUCLEOTIDE SEQUENCE [LARGE SCALE GENOMIC DNA]</scope>
    <source>
        <strain evidence="3">cv. KIB-2019</strain>
    </source>
</reference>
<dbReference type="Gene3D" id="1.20.1280.50">
    <property type="match status" value="1"/>
</dbReference>
<sequence>MPNSKKKIMTFSANVVFSNEGLLTEILLRVPEKSLIRCKCVSKKWRSLISSPHFRRLKTPRFSPASGIFLYHCSFLTNPFHKFVPFSLENPIQAPLQKFPFLPHDSPKISIWQSCNGLLLCCIFHNPFTFNENYYIFNPTTQQFITLPKPSGDVIGMSLAFDPWKSPHYKVICLRISDLEDENNQIEIYSSETKKWRVSGPPFPIRHDISFRYGLVYWNGAIYVSCTERFNVEQEKFPMLDFINGQEVQDHEEDHRIVYFGESYGRLHLIQVNRQKLALYNIYQMKHDGTGWFLKYEVNVEDVVLAFPRIIRRYLQTTDFHYYAMAVLDVVRGEKEEDSFLVLHIPEMAILRYNLVDKSFNKLCDFDNGIHEEFDGELAVGNGNEGTFVPWEEGKECVGYK</sequence>
<dbReference type="EMBL" id="JAJAGQ010000005">
    <property type="protein sequence ID" value="KAJ8562279.1"/>
    <property type="molecule type" value="Genomic_DNA"/>
</dbReference>
<accession>A0A9Q1RLF2</accession>
<evidence type="ECO:0000313" key="3">
    <source>
        <dbReference type="Proteomes" id="UP001152561"/>
    </source>
</evidence>
<dbReference type="PANTHER" id="PTHR35546:SF112">
    <property type="entry name" value="F-BOX PROTEIN"/>
    <property type="match status" value="1"/>
</dbReference>
<dbReference type="NCBIfam" id="TIGR01640">
    <property type="entry name" value="F_box_assoc_1"/>
    <property type="match status" value="1"/>
</dbReference>
<comment type="caution">
    <text evidence="2">The sequence shown here is derived from an EMBL/GenBank/DDBJ whole genome shotgun (WGS) entry which is preliminary data.</text>
</comment>
<dbReference type="CDD" id="cd22157">
    <property type="entry name" value="F-box_AtFBW1-like"/>
    <property type="match status" value="1"/>
</dbReference>
<dbReference type="PANTHER" id="PTHR35546">
    <property type="entry name" value="F-BOX PROTEIN INTERACTION DOMAIN PROTEIN-RELATED"/>
    <property type="match status" value="1"/>
</dbReference>
<dbReference type="InterPro" id="IPR013187">
    <property type="entry name" value="F-box-assoc_dom_typ3"/>
</dbReference>